<keyword evidence="3" id="KW-1185">Reference proteome</keyword>
<dbReference type="InterPro" id="IPR043502">
    <property type="entry name" value="DNA/RNA_pol_sf"/>
</dbReference>
<dbReference type="PROSITE" id="PS50878">
    <property type="entry name" value="RT_POL"/>
    <property type="match status" value="1"/>
</dbReference>
<organism evidence="2 3">
    <name type="scientific">Arctia plantaginis</name>
    <name type="common">Wood tiger moth</name>
    <name type="synonym">Phalaena plantaginis</name>
    <dbReference type="NCBI Taxonomy" id="874455"/>
    <lineage>
        <taxon>Eukaryota</taxon>
        <taxon>Metazoa</taxon>
        <taxon>Ecdysozoa</taxon>
        <taxon>Arthropoda</taxon>
        <taxon>Hexapoda</taxon>
        <taxon>Insecta</taxon>
        <taxon>Pterygota</taxon>
        <taxon>Neoptera</taxon>
        <taxon>Endopterygota</taxon>
        <taxon>Lepidoptera</taxon>
        <taxon>Glossata</taxon>
        <taxon>Ditrysia</taxon>
        <taxon>Noctuoidea</taxon>
        <taxon>Erebidae</taxon>
        <taxon>Arctiinae</taxon>
        <taxon>Arctia</taxon>
    </lineage>
</organism>
<dbReference type="Pfam" id="PF00078">
    <property type="entry name" value="RVT_1"/>
    <property type="match status" value="1"/>
</dbReference>
<evidence type="ECO:0000259" key="1">
    <source>
        <dbReference type="PROSITE" id="PS50878"/>
    </source>
</evidence>
<dbReference type="OrthoDB" id="415822at2759"/>
<accession>A0A8S1BTI6</accession>
<dbReference type="InterPro" id="IPR000477">
    <property type="entry name" value="RT_dom"/>
</dbReference>
<evidence type="ECO:0000313" key="3">
    <source>
        <dbReference type="Proteomes" id="UP000494106"/>
    </source>
</evidence>
<evidence type="ECO:0000313" key="2">
    <source>
        <dbReference type="EMBL" id="CAB3261798.1"/>
    </source>
</evidence>
<reference evidence="2 3" key="1">
    <citation type="submission" date="2020-04" db="EMBL/GenBank/DDBJ databases">
        <authorList>
            <person name="Wallbank WR R."/>
            <person name="Pardo Diaz C."/>
            <person name="Kozak K."/>
            <person name="Martin S."/>
            <person name="Jiggins C."/>
            <person name="Moest M."/>
            <person name="Warren A I."/>
            <person name="Byers J.R.P. K."/>
            <person name="Montejo-Kovacevich G."/>
            <person name="Yen C E."/>
        </authorList>
    </citation>
    <scope>NUCLEOTIDE SEQUENCE [LARGE SCALE GENOMIC DNA]</scope>
</reference>
<protein>
    <recommendedName>
        <fullName evidence="1">Reverse transcriptase domain-containing protein</fullName>
    </recommendedName>
</protein>
<dbReference type="SUPFAM" id="SSF56672">
    <property type="entry name" value="DNA/RNA polymerases"/>
    <property type="match status" value="1"/>
</dbReference>
<name>A0A8S1BTI6_ARCPL</name>
<dbReference type="EMBL" id="CADEBC010000858">
    <property type="protein sequence ID" value="CAB3261798.1"/>
    <property type="molecule type" value="Genomic_DNA"/>
</dbReference>
<dbReference type="AlphaFoldDB" id="A0A8S1BTI6"/>
<dbReference type="Proteomes" id="UP000494106">
    <property type="component" value="Unassembled WGS sequence"/>
</dbReference>
<dbReference type="GO" id="GO:0071897">
    <property type="term" value="P:DNA biosynthetic process"/>
    <property type="evidence" value="ECO:0007669"/>
    <property type="project" value="UniProtKB-ARBA"/>
</dbReference>
<comment type="caution">
    <text evidence="2">The sequence shown here is derived from an EMBL/GenBank/DDBJ whole genome shotgun (WGS) entry which is preliminary data.</text>
</comment>
<gene>
    <name evidence="2" type="ORF">APLA_LOCUS18173</name>
</gene>
<sequence>MPWSCIREALVYHEVPLYLRRIVGAVVYPSRTGLGRREMSCGVPQGSVLGPLLWNIGYDWVLRGTFLDGVAVVCYADDTLVTARGKTHHEATLRATAGVAQVVERIGGWVSRWLCTSPRPCSSTGFGGSRLRDLASR</sequence>
<feature type="domain" description="Reverse transcriptase" evidence="1">
    <location>
        <begin position="1"/>
        <end position="137"/>
    </location>
</feature>
<proteinExistence type="predicted"/>